<keyword evidence="1" id="KW-0472">Membrane</keyword>
<dbReference type="SUPFAM" id="SSF50978">
    <property type="entry name" value="WD40 repeat-like"/>
    <property type="match status" value="1"/>
</dbReference>
<evidence type="ECO:0000256" key="1">
    <source>
        <dbReference type="SAM" id="Phobius"/>
    </source>
</evidence>
<dbReference type="Proteomes" id="UP000007431">
    <property type="component" value="Unassembled WGS sequence"/>
</dbReference>
<accession>D8QHG4</accession>
<dbReference type="InParanoid" id="D8QHG4"/>
<dbReference type="InterPro" id="IPR015943">
    <property type="entry name" value="WD40/YVTN_repeat-like_dom_sf"/>
</dbReference>
<organism evidence="3">
    <name type="scientific">Schizophyllum commune (strain H4-8 / FGSC 9210)</name>
    <name type="common">Split gill fungus</name>
    <dbReference type="NCBI Taxonomy" id="578458"/>
    <lineage>
        <taxon>Eukaryota</taxon>
        <taxon>Fungi</taxon>
        <taxon>Dikarya</taxon>
        <taxon>Basidiomycota</taxon>
        <taxon>Agaricomycotina</taxon>
        <taxon>Agaricomycetes</taxon>
        <taxon>Agaricomycetidae</taxon>
        <taxon>Agaricales</taxon>
        <taxon>Schizophyllaceae</taxon>
        <taxon>Schizophyllum</taxon>
    </lineage>
</organism>
<dbReference type="RefSeq" id="XP_003027836.1">
    <property type="nucleotide sequence ID" value="XM_003027790.1"/>
</dbReference>
<dbReference type="EMBL" id="GL377312">
    <property type="protein sequence ID" value="EFI92933.1"/>
    <property type="molecule type" value="Genomic_DNA"/>
</dbReference>
<proteinExistence type="predicted"/>
<keyword evidence="1" id="KW-1133">Transmembrane helix</keyword>
<dbReference type="GeneID" id="9597344"/>
<protein>
    <submittedName>
        <fullName evidence="2">Uncharacterized protein</fullName>
    </submittedName>
</protein>
<feature type="transmembrane region" description="Helical" evidence="1">
    <location>
        <begin position="176"/>
        <end position="196"/>
    </location>
</feature>
<name>D8QHG4_SCHCM</name>
<dbReference type="AlphaFoldDB" id="D8QHG4"/>
<keyword evidence="3" id="KW-1185">Reference proteome</keyword>
<dbReference type="Gene3D" id="2.130.10.10">
    <property type="entry name" value="YVTN repeat-like/Quinoprotein amine dehydrogenase"/>
    <property type="match status" value="1"/>
</dbReference>
<reference evidence="2 3" key="1">
    <citation type="journal article" date="2010" name="Nat. Biotechnol.">
        <title>Genome sequence of the model mushroom Schizophyllum commune.</title>
        <authorList>
            <person name="Ohm R.A."/>
            <person name="de Jong J.F."/>
            <person name="Lugones L.G."/>
            <person name="Aerts A."/>
            <person name="Kothe E."/>
            <person name="Stajich J.E."/>
            <person name="de Vries R.P."/>
            <person name="Record E."/>
            <person name="Levasseur A."/>
            <person name="Baker S.E."/>
            <person name="Bartholomew K.A."/>
            <person name="Coutinho P.M."/>
            <person name="Erdmann S."/>
            <person name="Fowler T.J."/>
            <person name="Gathman A.C."/>
            <person name="Lombard V."/>
            <person name="Henrissat B."/>
            <person name="Knabe N."/>
            <person name="Kuees U."/>
            <person name="Lilly W.W."/>
            <person name="Lindquist E."/>
            <person name="Lucas S."/>
            <person name="Magnuson J.K."/>
            <person name="Piumi F."/>
            <person name="Raudaskoski M."/>
            <person name="Salamov A."/>
            <person name="Schmutz J."/>
            <person name="Schwarze F.W.M.R."/>
            <person name="vanKuyk P.A."/>
            <person name="Horton J.S."/>
            <person name="Grigoriev I.V."/>
            <person name="Woesten H.A.B."/>
        </authorList>
    </citation>
    <scope>NUCLEOTIDE SEQUENCE [LARGE SCALE GENOMIC DNA]</scope>
    <source>
        <strain evidence="3">H4-8 / FGSC 9210</strain>
    </source>
</reference>
<evidence type="ECO:0000313" key="3">
    <source>
        <dbReference type="Proteomes" id="UP000007431"/>
    </source>
</evidence>
<dbReference type="KEGG" id="scm:SCHCO_02515795"/>
<dbReference type="VEuPathDB" id="FungiDB:SCHCODRAFT_02515795"/>
<dbReference type="HOGENOM" id="CLU_1278279_0_0_1"/>
<sequence>MTMALHKPVLEVTASALVSSEHYLPYERFVSFCGLNNAATALSFSPDGTFIAAADRTKMIVRRLDQPHFPAVKAPSRSGRKTIVALAWVYFEKRRVYAIVTGSFEGEISLWHLEGECKSSDVSFTSDDPTPDLLVFGYQGGIIVRLDQEGKSVVNLVKGPGIMASVEMLTSTDQCIVYTGLYPVAAVVCLLVYLGVQSYSIQDMRIRGGAVVVDFQ</sequence>
<dbReference type="OrthoDB" id="27911at2759"/>
<keyword evidence="1" id="KW-0812">Transmembrane</keyword>
<gene>
    <name evidence="2" type="ORF">SCHCODRAFT_237847</name>
</gene>
<evidence type="ECO:0000313" key="2">
    <source>
        <dbReference type="EMBL" id="EFI92933.1"/>
    </source>
</evidence>
<dbReference type="InterPro" id="IPR036322">
    <property type="entry name" value="WD40_repeat_dom_sf"/>
</dbReference>